<evidence type="ECO:0000256" key="5">
    <source>
        <dbReference type="SAM" id="Phobius"/>
    </source>
</evidence>
<evidence type="ECO:0000313" key="7">
    <source>
        <dbReference type="EMBL" id="ALH95999.1"/>
    </source>
</evidence>
<keyword evidence="8" id="KW-1185">Reference proteome</keyword>
<protein>
    <recommendedName>
        <fullName evidence="6">Lipopolysaccharide assembly protein A domain-containing protein</fullName>
    </recommendedName>
</protein>
<dbReference type="InterPro" id="IPR010445">
    <property type="entry name" value="LapA_dom"/>
</dbReference>
<dbReference type="AlphaFoldDB" id="A0A0N9W302"/>
<dbReference type="GO" id="GO:0005886">
    <property type="term" value="C:plasma membrane"/>
    <property type="evidence" value="ECO:0007669"/>
    <property type="project" value="InterPro"/>
</dbReference>
<proteinExistence type="predicted"/>
<gene>
    <name evidence="7" type="ORF">AOY20_10920</name>
</gene>
<dbReference type="Proteomes" id="UP000064939">
    <property type="component" value="Chromosome"/>
</dbReference>
<name>A0A0N9W302_9GAMM</name>
<keyword evidence="2 5" id="KW-0812">Transmembrane</keyword>
<evidence type="ECO:0000256" key="1">
    <source>
        <dbReference type="ARBA" id="ARBA00022475"/>
    </source>
</evidence>
<evidence type="ECO:0000256" key="4">
    <source>
        <dbReference type="ARBA" id="ARBA00023136"/>
    </source>
</evidence>
<keyword evidence="1" id="KW-1003">Cell membrane</keyword>
<evidence type="ECO:0000256" key="3">
    <source>
        <dbReference type="ARBA" id="ARBA00022989"/>
    </source>
</evidence>
<evidence type="ECO:0000256" key="2">
    <source>
        <dbReference type="ARBA" id="ARBA00022692"/>
    </source>
</evidence>
<reference evidence="7 8" key="1">
    <citation type="journal article" date="2015" name="Int. J. Syst. Evol. Microbiol.">
        <title>Acinetobacter equi sp. nov. isolated from horse faeces.</title>
        <authorList>
            <person name="Poppel M.T."/>
            <person name="Skiebe E."/>
            <person name="Laue M."/>
            <person name="Bergmann H."/>
            <person name="Ebersberger I."/>
            <person name="Garn T."/>
            <person name="Fruth A."/>
            <person name="Baumgardt S."/>
            <person name="Busse H.J."/>
            <person name="Wilharm G."/>
        </authorList>
    </citation>
    <scope>NUCLEOTIDE SEQUENCE [LARGE SCALE GENOMIC DNA]</scope>
    <source>
        <strain evidence="7 8">114</strain>
    </source>
</reference>
<dbReference type="OrthoDB" id="6658900at2"/>
<dbReference type="KEGG" id="aei:AOY20_10920"/>
<dbReference type="STRING" id="1324350.AOY20_10920"/>
<evidence type="ECO:0000313" key="8">
    <source>
        <dbReference type="Proteomes" id="UP000064939"/>
    </source>
</evidence>
<accession>A0A0N9W302</accession>
<dbReference type="RefSeq" id="WP_054581887.1">
    <property type="nucleotide sequence ID" value="NZ_CP012808.1"/>
</dbReference>
<keyword evidence="4 5" id="KW-0472">Membrane</keyword>
<keyword evidence="3 5" id="KW-1133">Transmembrane helix</keyword>
<sequence>MRYVLVLLLIVIFGYALALVLQNSTEVSVDLLFSQVPAMRLGLLLLLTLALGIIVGLLLAVQIFRVFQTNWEIKRLRKDIDHLRKEQIHTAQLAAAEAVANANTKHEKTVLDVVEEPRNSNHL</sequence>
<dbReference type="Pfam" id="PF06305">
    <property type="entry name" value="LapA_dom"/>
    <property type="match status" value="1"/>
</dbReference>
<feature type="domain" description="Lipopolysaccharide assembly protein A" evidence="6">
    <location>
        <begin position="22"/>
        <end position="86"/>
    </location>
</feature>
<evidence type="ECO:0000259" key="6">
    <source>
        <dbReference type="Pfam" id="PF06305"/>
    </source>
</evidence>
<feature type="transmembrane region" description="Helical" evidence="5">
    <location>
        <begin position="42"/>
        <end position="67"/>
    </location>
</feature>
<organism evidence="7 8">
    <name type="scientific">Acinetobacter equi</name>
    <dbReference type="NCBI Taxonomy" id="1324350"/>
    <lineage>
        <taxon>Bacteria</taxon>
        <taxon>Pseudomonadati</taxon>
        <taxon>Pseudomonadota</taxon>
        <taxon>Gammaproteobacteria</taxon>
        <taxon>Moraxellales</taxon>
        <taxon>Moraxellaceae</taxon>
        <taxon>Acinetobacter</taxon>
    </lineage>
</organism>
<dbReference type="EMBL" id="CP012808">
    <property type="protein sequence ID" value="ALH95999.1"/>
    <property type="molecule type" value="Genomic_DNA"/>
</dbReference>